<evidence type="ECO:0000256" key="1">
    <source>
        <dbReference type="SAM" id="MobiDB-lite"/>
    </source>
</evidence>
<evidence type="ECO:0000313" key="2">
    <source>
        <dbReference type="EMBL" id="PWN94664.1"/>
    </source>
</evidence>
<dbReference type="AlphaFoldDB" id="A0A316Z0V4"/>
<dbReference type="EMBL" id="KZ819310">
    <property type="protein sequence ID" value="PWN94664.1"/>
    <property type="molecule type" value="Genomic_DNA"/>
</dbReference>
<protein>
    <submittedName>
        <fullName evidence="2">Uncharacterized protein</fullName>
    </submittedName>
</protein>
<feature type="region of interest" description="Disordered" evidence="1">
    <location>
        <begin position="1"/>
        <end position="47"/>
    </location>
</feature>
<keyword evidence="3" id="KW-1185">Reference proteome</keyword>
<reference evidence="2 3" key="1">
    <citation type="journal article" date="2018" name="Mol. Biol. Evol.">
        <title>Broad Genomic Sampling Reveals a Smut Pathogenic Ancestry of the Fungal Clade Ustilaginomycotina.</title>
        <authorList>
            <person name="Kijpornyongpan T."/>
            <person name="Mondo S.J."/>
            <person name="Barry K."/>
            <person name="Sandor L."/>
            <person name="Lee J."/>
            <person name="Lipzen A."/>
            <person name="Pangilinan J."/>
            <person name="LaButti K."/>
            <person name="Hainaut M."/>
            <person name="Henrissat B."/>
            <person name="Grigoriev I.V."/>
            <person name="Spatafora J.W."/>
            <person name="Aime M.C."/>
        </authorList>
    </citation>
    <scope>NUCLEOTIDE SEQUENCE [LARGE SCALE GENOMIC DNA]</scope>
    <source>
        <strain evidence="2 3">MCA 4186</strain>
    </source>
</reference>
<feature type="region of interest" description="Disordered" evidence="1">
    <location>
        <begin position="122"/>
        <end position="145"/>
    </location>
</feature>
<accession>A0A316Z0V4</accession>
<evidence type="ECO:0000313" key="3">
    <source>
        <dbReference type="Proteomes" id="UP000245946"/>
    </source>
</evidence>
<dbReference type="Proteomes" id="UP000245946">
    <property type="component" value="Unassembled WGS sequence"/>
</dbReference>
<dbReference type="GeneID" id="37266846"/>
<gene>
    <name evidence="2" type="ORF">FA09DRAFT_172157</name>
</gene>
<proteinExistence type="predicted"/>
<sequence>MTGVQSGCRRGMRRRSRVPCGRRGPAGAARREGPQGQKGRPRWRRRDATAAAACRGVAAGRAAELRNGTGARRGCSARPHLARFFVLVTWLGLGILRPCAPMLRASLAAMLRCPQSCRQQSSSSRALLRRGSSPRPGAASADCKRPHGGCCAARELLALALASPSGARAPRIKRRWRCRESLACSEQRKVPLPRIKPPHLS</sequence>
<feature type="compositionally biased region" description="Low complexity" evidence="1">
    <location>
        <begin position="122"/>
        <end position="136"/>
    </location>
</feature>
<dbReference type="RefSeq" id="XP_025594943.1">
    <property type="nucleotide sequence ID" value="XM_025739300.1"/>
</dbReference>
<feature type="compositionally biased region" description="Low complexity" evidence="1">
    <location>
        <begin position="18"/>
        <end position="28"/>
    </location>
</feature>
<organism evidence="2 3">
    <name type="scientific">Tilletiopsis washingtonensis</name>
    <dbReference type="NCBI Taxonomy" id="58919"/>
    <lineage>
        <taxon>Eukaryota</taxon>
        <taxon>Fungi</taxon>
        <taxon>Dikarya</taxon>
        <taxon>Basidiomycota</taxon>
        <taxon>Ustilaginomycotina</taxon>
        <taxon>Exobasidiomycetes</taxon>
        <taxon>Entylomatales</taxon>
        <taxon>Entylomatales incertae sedis</taxon>
        <taxon>Tilletiopsis</taxon>
    </lineage>
</organism>
<name>A0A316Z0V4_9BASI</name>